<dbReference type="STRING" id="429009.Adeg_0175"/>
<keyword evidence="3" id="KW-0813">Transport</keyword>
<evidence type="ECO:0000256" key="8">
    <source>
        <dbReference type="RuleBase" id="RU363041"/>
    </source>
</evidence>
<evidence type="ECO:0000313" key="11">
    <source>
        <dbReference type="Proteomes" id="UP000002620"/>
    </source>
</evidence>
<organism evidence="10 11">
    <name type="scientific">Ammonifex degensii (strain DSM 10501 / KC4)</name>
    <dbReference type="NCBI Taxonomy" id="429009"/>
    <lineage>
        <taxon>Bacteria</taxon>
        <taxon>Bacillati</taxon>
        <taxon>Bacillota</taxon>
        <taxon>Clostridia</taxon>
        <taxon>Thermoanaerobacterales</taxon>
        <taxon>Thermoanaerobacteraceae</taxon>
        <taxon>Ammonifex</taxon>
    </lineage>
</organism>
<dbReference type="InterPro" id="IPR002781">
    <property type="entry name" value="TM_pro_TauE-like"/>
</dbReference>
<dbReference type="RefSeq" id="WP_015738225.1">
    <property type="nucleotide sequence ID" value="NC_013385.1"/>
</dbReference>
<dbReference type="AlphaFoldDB" id="C9RAS0"/>
<evidence type="ECO:0000256" key="1">
    <source>
        <dbReference type="ARBA" id="ARBA00004651"/>
    </source>
</evidence>
<keyword evidence="5 8" id="KW-0812">Transmembrane</keyword>
<dbReference type="eggNOG" id="COG0730">
    <property type="taxonomic scope" value="Bacteria"/>
</dbReference>
<dbReference type="KEGG" id="adg:Adeg_0175"/>
<dbReference type="PANTHER" id="PTHR30269">
    <property type="entry name" value="TRANSMEMBRANE PROTEIN YFCA"/>
    <property type="match status" value="1"/>
</dbReference>
<feature type="chain" id="PRO_5039174773" description="Probable membrane transporter protein" evidence="9">
    <location>
        <begin position="21"/>
        <end position="311"/>
    </location>
</feature>
<evidence type="ECO:0000256" key="5">
    <source>
        <dbReference type="ARBA" id="ARBA00022692"/>
    </source>
</evidence>
<dbReference type="InterPro" id="IPR052017">
    <property type="entry name" value="TSUP"/>
</dbReference>
<evidence type="ECO:0000256" key="4">
    <source>
        <dbReference type="ARBA" id="ARBA00022475"/>
    </source>
</evidence>
<feature type="transmembrane region" description="Helical" evidence="8">
    <location>
        <begin position="286"/>
        <end position="304"/>
    </location>
</feature>
<evidence type="ECO:0000256" key="3">
    <source>
        <dbReference type="ARBA" id="ARBA00022448"/>
    </source>
</evidence>
<gene>
    <name evidence="10" type="ordered locus">Adeg_0175</name>
</gene>
<keyword evidence="6 8" id="KW-1133">Transmembrane helix</keyword>
<feature type="transmembrane region" description="Helical" evidence="8">
    <location>
        <begin position="135"/>
        <end position="151"/>
    </location>
</feature>
<feature type="transmembrane region" description="Helical" evidence="8">
    <location>
        <begin position="257"/>
        <end position="279"/>
    </location>
</feature>
<evidence type="ECO:0000256" key="2">
    <source>
        <dbReference type="ARBA" id="ARBA00009142"/>
    </source>
</evidence>
<keyword evidence="11" id="KW-1185">Reference proteome</keyword>
<feature type="transmembrane region" description="Helical" evidence="8">
    <location>
        <begin position="76"/>
        <end position="94"/>
    </location>
</feature>
<feature type="signal peptide" evidence="9">
    <location>
        <begin position="1"/>
        <end position="20"/>
    </location>
</feature>
<sequence>MLALLSSTVLLAQGTATGQAATAAAADPSGSNWWIWPLLLFIFTVVLGIVAVLGGVGGGVLFTPLVGGFFPFHLDFVRSAGLLVALSGSLAAAPGLLRSNLASLRLALPAALLASTASAFGALVGLALPKNVVQILLGITILFVAFLFIVSKRAEFPHVPHADKLAQVLKIHGIYYEASTGQTVEWTVWRTPVGLILFIFIGFIAGMFGLGAGWANVPVLNLVMGAPLKIAVGTSKFLLSITDTSAAWVYLNSGACLPMIVVPSVVGIMLGSFIGVKLLTIVRPKAVRYVVILLMIVAGIRPLLQGLGIWK</sequence>
<dbReference type="GO" id="GO:0005886">
    <property type="term" value="C:plasma membrane"/>
    <property type="evidence" value="ECO:0007669"/>
    <property type="project" value="UniProtKB-SubCell"/>
</dbReference>
<feature type="transmembrane region" description="Helical" evidence="8">
    <location>
        <begin position="195"/>
        <end position="223"/>
    </location>
</feature>
<evidence type="ECO:0000256" key="6">
    <source>
        <dbReference type="ARBA" id="ARBA00022989"/>
    </source>
</evidence>
<dbReference type="Pfam" id="PF01925">
    <property type="entry name" value="TauE"/>
    <property type="match status" value="1"/>
</dbReference>
<dbReference type="OrthoDB" id="9777163at2"/>
<feature type="transmembrane region" description="Helical" evidence="8">
    <location>
        <begin position="106"/>
        <end position="128"/>
    </location>
</feature>
<dbReference type="HOGENOM" id="CLU_045498_5_2_9"/>
<keyword evidence="7 8" id="KW-0472">Membrane</keyword>
<comment type="subcellular location">
    <subcellularLocation>
        <location evidence="1 8">Cell membrane</location>
        <topology evidence="1 8">Multi-pass membrane protein</topology>
    </subcellularLocation>
</comment>
<evidence type="ECO:0000256" key="9">
    <source>
        <dbReference type="SAM" id="SignalP"/>
    </source>
</evidence>
<dbReference type="EMBL" id="CP001785">
    <property type="protein sequence ID" value="ACX51347.1"/>
    <property type="molecule type" value="Genomic_DNA"/>
</dbReference>
<accession>C9RAS0</accession>
<dbReference type="Proteomes" id="UP000002620">
    <property type="component" value="Chromosome"/>
</dbReference>
<reference evidence="10 11" key="1">
    <citation type="submission" date="2009-10" db="EMBL/GenBank/DDBJ databases">
        <title>Complete sequence of chromosome of Ammonifex degensii KC4.</title>
        <authorList>
            <consortium name="US DOE Joint Genome Institute"/>
            <person name="Kerfeld C."/>
            <person name="Goodner B."/>
            <person name="Huber H."/>
            <person name="Stetter K."/>
            <person name="Lucas S."/>
            <person name="Copeland A."/>
            <person name="Lapidus A."/>
            <person name="Glavina del Rio T."/>
            <person name="Dalin E."/>
            <person name="Tice H."/>
            <person name="Bruce D."/>
            <person name="Goodwin L."/>
            <person name="Pitluck S."/>
            <person name="Saunders E."/>
            <person name="Brettin T."/>
            <person name="Detter J.C."/>
            <person name="Han C."/>
            <person name="Larimer F."/>
            <person name="Land M."/>
            <person name="Hauser L."/>
            <person name="Kyrpides N."/>
            <person name="Ovchinnikova G."/>
            <person name="Richardson P."/>
        </authorList>
    </citation>
    <scope>NUCLEOTIDE SEQUENCE [LARGE SCALE GENOMIC DNA]</scope>
    <source>
        <strain evidence="11">DSM 10501 / KC4</strain>
    </source>
</reference>
<name>C9RAS0_AMMDK</name>
<keyword evidence="4 8" id="KW-1003">Cell membrane</keyword>
<feature type="transmembrane region" description="Helical" evidence="8">
    <location>
        <begin position="35"/>
        <end position="64"/>
    </location>
</feature>
<proteinExistence type="inferred from homology"/>
<protein>
    <recommendedName>
        <fullName evidence="8">Probable membrane transporter protein</fullName>
    </recommendedName>
</protein>
<dbReference type="PANTHER" id="PTHR30269:SF23">
    <property type="entry name" value="MEMBRANE TRANSPORTER PROTEIN YDHB-RELATED"/>
    <property type="match status" value="1"/>
</dbReference>
<keyword evidence="9" id="KW-0732">Signal</keyword>
<comment type="similarity">
    <text evidence="2 8">Belongs to the 4-toluene sulfonate uptake permease (TSUP) (TC 2.A.102) family.</text>
</comment>
<evidence type="ECO:0000256" key="7">
    <source>
        <dbReference type="ARBA" id="ARBA00023136"/>
    </source>
</evidence>
<evidence type="ECO:0000313" key="10">
    <source>
        <dbReference type="EMBL" id="ACX51347.1"/>
    </source>
</evidence>